<dbReference type="InterPro" id="IPR011990">
    <property type="entry name" value="TPR-like_helical_dom_sf"/>
</dbReference>
<evidence type="ECO:0000256" key="3">
    <source>
        <dbReference type="SAM" id="MobiDB-lite"/>
    </source>
</evidence>
<evidence type="ECO:0000313" key="5">
    <source>
        <dbReference type="Proteomes" id="UP001150569"/>
    </source>
</evidence>
<dbReference type="InterPro" id="IPR002885">
    <property type="entry name" value="PPR_rpt"/>
</dbReference>
<dbReference type="Proteomes" id="UP001150569">
    <property type="component" value="Unassembled WGS sequence"/>
</dbReference>
<accession>A0A9W8AJR4</accession>
<feature type="region of interest" description="Disordered" evidence="3">
    <location>
        <begin position="1081"/>
        <end position="1128"/>
    </location>
</feature>
<feature type="region of interest" description="Disordered" evidence="3">
    <location>
        <begin position="680"/>
        <end position="703"/>
    </location>
</feature>
<feature type="repeat" description="PPR" evidence="2">
    <location>
        <begin position="608"/>
        <end position="642"/>
    </location>
</feature>
<reference evidence="4" key="1">
    <citation type="submission" date="2022-07" db="EMBL/GenBank/DDBJ databases">
        <title>Phylogenomic reconstructions and comparative analyses of Kickxellomycotina fungi.</title>
        <authorList>
            <person name="Reynolds N.K."/>
            <person name="Stajich J.E."/>
            <person name="Barry K."/>
            <person name="Grigoriev I.V."/>
            <person name="Crous P."/>
            <person name="Smith M.E."/>
        </authorList>
    </citation>
    <scope>NUCLEOTIDE SEQUENCE</scope>
    <source>
        <strain evidence="4">RSA 861</strain>
    </source>
</reference>
<organism evidence="4 5">
    <name type="scientific">Tieghemiomyces parasiticus</name>
    <dbReference type="NCBI Taxonomy" id="78921"/>
    <lineage>
        <taxon>Eukaryota</taxon>
        <taxon>Fungi</taxon>
        <taxon>Fungi incertae sedis</taxon>
        <taxon>Zoopagomycota</taxon>
        <taxon>Kickxellomycotina</taxon>
        <taxon>Dimargaritomycetes</taxon>
        <taxon>Dimargaritales</taxon>
        <taxon>Dimargaritaceae</taxon>
        <taxon>Tieghemiomyces</taxon>
    </lineage>
</organism>
<protein>
    <recommendedName>
        <fullName evidence="6">Pentacotripeptide-repeat region of PRORP domain-containing protein</fullName>
    </recommendedName>
</protein>
<comment type="caution">
    <text evidence="4">The sequence shown here is derived from an EMBL/GenBank/DDBJ whole genome shotgun (WGS) entry which is preliminary data.</text>
</comment>
<evidence type="ECO:0008006" key="6">
    <source>
        <dbReference type="Google" id="ProtNLM"/>
    </source>
</evidence>
<dbReference type="InterPro" id="IPR051240">
    <property type="entry name" value="Mito_RNA-Proc/Resp"/>
</dbReference>
<feature type="region of interest" description="Disordered" evidence="3">
    <location>
        <begin position="106"/>
        <end position="130"/>
    </location>
</feature>
<dbReference type="OrthoDB" id="411857at2759"/>
<feature type="compositionally biased region" description="Polar residues" evidence="3">
    <location>
        <begin position="1106"/>
        <end position="1118"/>
    </location>
</feature>
<dbReference type="EMBL" id="JANBPT010000036">
    <property type="protein sequence ID" value="KAJ1929394.1"/>
    <property type="molecule type" value="Genomic_DNA"/>
</dbReference>
<feature type="compositionally biased region" description="Low complexity" evidence="3">
    <location>
        <begin position="1092"/>
        <end position="1101"/>
    </location>
</feature>
<dbReference type="PANTHER" id="PTHR47933">
    <property type="entry name" value="PENTATRICOPEPTIDE REPEAT-CONTAINING PROTEIN 1, MITOCHONDRIAL"/>
    <property type="match status" value="1"/>
</dbReference>
<dbReference type="Gene3D" id="1.25.40.10">
    <property type="entry name" value="Tetratricopeptide repeat domain"/>
    <property type="match status" value="5"/>
</dbReference>
<name>A0A9W8AJR4_9FUNG</name>
<evidence type="ECO:0000313" key="4">
    <source>
        <dbReference type="EMBL" id="KAJ1929394.1"/>
    </source>
</evidence>
<dbReference type="GO" id="GO:0003729">
    <property type="term" value="F:mRNA binding"/>
    <property type="evidence" value="ECO:0007669"/>
    <property type="project" value="TreeGrafter"/>
</dbReference>
<feature type="repeat" description="PPR" evidence="2">
    <location>
        <begin position="271"/>
        <end position="305"/>
    </location>
</feature>
<dbReference type="PANTHER" id="PTHR47933:SF11">
    <property type="entry name" value="PENTATRICOPEPTIDE REPEAT-CONTAINING PROTEIN 2"/>
    <property type="match status" value="1"/>
</dbReference>
<evidence type="ECO:0000256" key="1">
    <source>
        <dbReference type="ARBA" id="ARBA00022737"/>
    </source>
</evidence>
<feature type="compositionally biased region" description="Pro residues" evidence="3">
    <location>
        <begin position="106"/>
        <end position="116"/>
    </location>
</feature>
<feature type="repeat" description="PPR" evidence="2">
    <location>
        <begin position="749"/>
        <end position="783"/>
    </location>
</feature>
<keyword evidence="5" id="KW-1185">Reference proteome</keyword>
<dbReference type="PROSITE" id="PS51375">
    <property type="entry name" value="PPR"/>
    <property type="match status" value="3"/>
</dbReference>
<dbReference type="Pfam" id="PF01535">
    <property type="entry name" value="PPR"/>
    <property type="match status" value="3"/>
</dbReference>
<sequence length="1252" mass="138354">MLSSTSAVNQASCRSITDLFHPTEPFLTCPPVATGSHAAHVVLLVLSLAPASSATIAAAAVLVPSNRPLLWCTRRHQTRAGEPSALGPGRRIQDFFADLRRALANPPPLTSPPSSPSKPVSQSGSSTDQTPLSLDLATWQEYCTFPPAAWQAYRHATDPAARQADFDILLSIQKRAASAAFRPRLVRLFFDMRSLGLTVAKYHYILLLYALCRQGQLDDALALFAEIREGATDLELLEAYNVLLYGFGLARNYNGLLDGFFQIFRDRLQPDSTTYHVVISAFQSEANTFRALEAFDSMLRSGVPPTLLLTRHMVFYLVGKRKFAEALRVYDLFGQSHVTEAEPATPPADPASVPQVAADDIYLHTALVYSALRHRDFDRARTFFAHVQRLLQAEGTDPSNLSGAPTPYPAIPGASLSFNQFISYYIDQGDTATVGQFFAALRLEGDQPDALSLMPLLRIYIGNRDVTKLQRTFEVLRTAHPTFDHQLSQVLVRIYAEHGKMSAAAKVPDQFIHSNLPVSNATYHAVIEGYVTRRDAPGVLRALRLMQTHGRVPGLQSLELLVHFFLTNGYLALARPIYEYLLGPAKPTSIGADSGPQPSRPEAQTKPTQRLFRLLIHQFSAAGELDMAMGFLEDMIASDLQPVEDLFHILMHAYIGQGQPERALELLPLMLQQPYFSSTVMRPDTPTDGSRKGSSPSSMLPRVRSTYLPRDPRILQRLSGDTFSVVVRALCVLGEVNEARELLRSSQSSLPAYNHVIHTLVSQKKFAASQRLFQALLQRGHEPNRHTYSSLLRSSPPAEALQTAGAIFDHMVRKRIPLNTTLFTNFIEAHIPSGDTLGAERAFVQMQTTYGITPDPMTYLALMQVYRRSGQPVAGVRAWEELMARHPIQQDTVTNRLYPAPHHLSALSLMIRTFLPLDALKAGTMRAQYLHSQLLADCNEDDGGVPSLPPQPTKDQKHAEEYLEWLMRVTTNRRTFSSPGGVGYKNNGAWSVDKPPPLTLALTHLYHRLSVAWNGLARRGFPFTHLHYNDYFLALVYGYRIDAALDLLRGARIYVIGFPQQVSMGPDGQERAAATSEIIERTVPTGSEPDDGGLAADSASAPRGGQTASSAAQPTMPDTVTADWGPDSPAAVPLGGERLDAYRGAMAMPVSLVRERRDPPAGVVHTEYHSPHPTPTGLSRDEAKAKLSTGVPLESPQAAADPLLRPKLVYLYPVGLESLFCIIQILKQRNRFKSQVEGWITRMYTEHPELFR</sequence>
<proteinExistence type="predicted"/>
<evidence type="ECO:0000256" key="2">
    <source>
        <dbReference type="PROSITE-ProRule" id="PRU00708"/>
    </source>
</evidence>
<dbReference type="Pfam" id="PF13812">
    <property type="entry name" value="PPR_3"/>
    <property type="match status" value="1"/>
</dbReference>
<keyword evidence="1" id="KW-0677">Repeat</keyword>
<gene>
    <name evidence="4" type="ORF">IWQ60_001197</name>
</gene>
<dbReference type="AlphaFoldDB" id="A0A9W8AJR4"/>
<feature type="compositionally biased region" description="Low complexity" evidence="3">
    <location>
        <begin position="117"/>
        <end position="126"/>
    </location>
</feature>